<name>A0AA36JQ20_9DINO</name>
<dbReference type="EMBL" id="CAUJNA010003810">
    <property type="protein sequence ID" value="CAJ1410305.1"/>
    <property type="molecule type" value="Genomic_DNA"/>
</dbReference>
<feature type="compositionally biased region" description="Low complexity" evidence="1">
    <location>
        <begin position="373"/>
        <end position="383"/>
    </location>
</feature>
<keyword evidence="3" id="KW-1185">Reference proteome</keyword>
<feature type="region of interest" description="Disordered" evidence="1">
    <location>
        <begin position="334"/>
        <end position="383"/>
    </location>
</feature>
<feature type="region of interest" description="Disordered" evidence="1">
    <location>
        <begin position="103"/>
        <end position="128"/>
    </location>
</feature>
<accession>A0AA36JQ20</accession>
<reference evidence="2" key="1">
    <citation type="submission" date="2023-08" db="EMBL/GenBank/DDBJ databases">
        <authorList>
            <person name="Chen Y."/>
            <person name="Shah S."/>
            <person name="Dougan E. K."/>
            <person name="Thang M."/>
            <person name="Chan C."/>
        </authorList>
    </citation>
    <scope>NUCLEOTIDE SEQUENCE</scope>
</reference>
<feature type="compositionally biased region" description="Basic and acidic residues" evidence="1">
    <location>
        <begin position="103"/>
        <end position="117"/>
    </location>
</feature>
<organism evidence="2 3">
    <name type="scientific">Effrenium voratum</name>
    <dbReference type="NCBI Taxonomy" id="2562239"/>
    <lineage>
        <taxon>Eukaryota</taxon>
        <taxon>Sar</taxon>
        <taxon>Alveolata</taxon>
        <taxon>Dinophyceae</taxon>
        <taxon>Suessiales</taxon>
        <taxon>Symbiodiniaceae</taxon>
        <taxon>Effrenium</taxon>
    </lineage>
</organism>
<dbReference type="Proteomes" id="UP001178507">
    <property type="component" value="Unassembled WGS sequence"/>
</dbReference>
<evidence type="ECO:0000313" key="3">
    <source>
        <dbReference type="Proteomes" id="UP001178507"/>
    </source>
</evidence>
<dbReference type="AlphaFoldDB" id="A0AA36JQ20"/>
<feature type="region of interest" description="Disordered" evidence="1">
    <location>
        <begin position="407"/>
        <end position="436"/>
    </location>
</feature>
<evidence type="ECO:0000313" key="2">
    <source>
        <dbReference type="EMBL" id="CAJ1410305.1"/>
    </source>
</evidence>
<sequence>MARASETAPASEPGELLEAVLQERRDLREQLEAKRAELVAAVKAQQQLDKSCAEVVEERQAIFGEVRMLQHQNSEQEAAVREERRLREEDRRSLENAQLQLREAEQRQRAAERRLGEQTEALQAAEDKSRQLELRMQAAERAAKACNERATEAEQQCRVKAEKEATECKLKYAELGAARQKEMQAALLELQALARGQELLRAELSRALRPLPRAPLGSYLAPPLRSLPAAPVFRSPLRQAASEPMTGLRDLPSPCVARVVNTSEPMHRDLPGSTGYGRMYELQSHQCDGALCVEVTIQGLVTVASSSFHRIEGHFWPQRHPQPGGIGWMSDLEEEVARPPPRSEPGPSGSGSQRRARTAQDLRVPAPRPAPQPAREQPTQPTPSAAELEALINQTLREIQDLETKEQLCSKAEPSDHHAEDLPTTLTPVELPEPPLIPRAKRCTGRSTRDSDAIQACREYLAQACRPQLKPRTPYSLPFSIDDKELRRPWESSTETLSFNPLESRVKRAHLWA</sequence>
<proteinExistence type="predicted"/>
<evidence type="ECO:0000256" key="1">
    <source>
        <dbReference type="SAM" id="MobiDB-lite"/>
    </source>
</evidence>
<gene>
    <name evidence="2" type="ORF">EVOR1521_LOCUS31150</name>
</gene>
<comment type="caution">
    <text evidence="2">The sequence shown here is derived from an EMBL/GenBank/DDBJ whole genome shotgun (WGS) entry which is preliminary data.</text>
</comment>
<feature type="compositionally biased region" description="Basic and acidic residues" evidence="1">
    <location>
        <begin position="407"/>
        <end position="421"/>
    </location>
</feature>
<protein>
    <submittedName>
        <fullName evidence="2">Uncharacterized protein</fullName>
    </submittedName>
</protein>